<organism evidence="5 6">
    <name type="scientific">Rosa chinensis</name>
    <name type="common">China rose</name>
    <dbReference type="NCBI Taxonomy" id="74649"/>
    <lineage>
        <taxon>Eukaryota</taxon>
        <taxon>Viridiplantae</taxon>
        <taxon>Streptophyta</taxon>
        <taxon>Embryophyta</taxon>
        <taxon>Tracheophyta</taxon>
        <taxon>Spermatophyta</taxon>
        <taxon>Magnoliopsida</taxon>
        <taxon>eudicotyledons</taxon>
        <taxon>Gunneridae</taxon>
        <taxon>Pentapetalae</taxon>
        <taxon>rosids</taxon>
        <taxon>fabids</taxon>
        <taxon>Rosales</taxon>
        <taxon>Rosaceae</taxon>
        <taxon>Rosoideae</taxon>
        <taxon>Rosoideae incertae sedis</taxon>
        <taxon>Rosa</taxon>
    </lineage>
</organism>
<dbReference type="STRING" id="74649.A0A2P6Q4M2"/>
<accession>A0A2P6Q4M2</accession>
<dbReference type="OMA" id="FVYEQVW"/>
<dbReference type="Gene3D" id="3.10.450.10">
    <property type="match status" value="1"/>
</dbReference>
<dbReference type="GO" id="GO:0004869">
    <property type="term" value="F:cysteine-type endopeptidase inhibitor activity"/>
    <property type="evidence" value="ECO:0007669"/>
    <property type="project" value="UniProtKB-KW"/>
</dbReference>
<dbReference type="EMBL" id="PDCK01000043">
    <property type="protein sequence ID" value="PRQ29135.1"/>
    <property type="molecule type" value="Genomic_DNA"/>
</dbReference>
<name>A0A2P6Q4M2_ROSCH</name>
<dbReference type="OrthoDB" id="2016588at2759"/>
<proteinExistence type="predicted"/>
<feature type="domain" description="Cystatin" evidence="4">
    <location>
        <begin position="35"/>
        <end position="128"/>
    </location>
</feature>
<feature type="signal peptide" evidence="3">
    <location>
        <begin position="1"/>
        <end position="29"/>
    </location>
</feature>
<keyword evidence="6" id="KW-1185">Reference proteome</keyword>
<evidence type="ECO:0000256" key="3">
    <source>
        <dbReference type="SAM" id="SignalP"/>
    </source>
</evidence>
<evidence type="ECO:0000313" key="6">
    <source>
        <dbReference type="Proteomes" id="UP000238479"/>
    </source>
</evidence>
<sequence>MTKRVFSLDLFTFLLLAGLFAHLSHLLLADPDDNPNYGAYHPIQDIHDPHVIEIAEFAVSELNKELRKKLVFQSVVRGESQVVAGQNYKLVVAVKDESSYPTSTVNYECVVWEKVWLKFRKLTSFHEVKT</sequence>
<evidence type="ECO:0000313" key="5">
    <source>
        <dbReference type="EMBL" id="PRQ29135.1"/>
    </source>
</evidence>
<dbReference type="CDD" id="cd00042">
    <property type="entry name" value="CY"/>
    <property type="match status" value="1"/>
</dbReference>
<evidence type="ECO:0000256" key="2">
    <source>
        <dbReference type="ARBA" id="ARBA00022704"/>
    </source>
</evidence>
<dbReference type="PANTHER" id="PTHR47364">
    <property type="entry name" value="CYSTEINE PROTEINASE INHIBITOR 5"/>
    <property type="match status" value="1"/>
</dbReference>
<evidence type="ECO:0000256" key="1">
    <source>
        <dbReference type="ARBA" id="ARBA00022690"/>
    </source>
</evidence>
<dbReference type="PANTHER" id="PTHR47364:SF2">
    <property type="entry name" value="CYSTEINE PROTEINASE INHIBITOR 5"/>
    <property type="match status" value="1"/>
</dbReference>
<dbReference type="SMART" id="SM00043">
    <property type="entry name" value="CY"/>
    <property type="match status" value="1"/>
</dbReference>
<keyword evidence="3" id="KW-0732">Signal</keyword>
<gene>
    <name evidence="5" type="ORF">RchiOBHm_Chr5g0010621</name>
</gene>
<evidence type="ECO:0000259" key="4">
    <source>
        <dbReference type="SMART" id="SM00043"/>
    </source>
</evidence>
<dbReference type="Proteomes" id="UP000238479">
    <property type="component" value="Chromosome 5"/>
</dbReference>
<keyword evidence="1" id="KW-0646">Protease inhibitor</keyword>
<dbReference type="Gramene" id="PRQ29135">
    <property type="protein sequence ID" value="PRQ29135"/>
    <property type="gene ID" value="RchiOBHm_Chr5g0010621"/>
</dbReference>
<dbReference type="SUPFAM" id="SSF54403">
    <property type="entry name" value="Cystatin/monellin"/>
    <property type="match status" value="1"/>
</dbReference>
<comment type="caution">
    <text evidence="5">The sequence shown here is derived from an EMBL/GenBank/DDBJ whole genome shotgun (WGS) entry which is preliminary data.</text>
</comment>
<dbReference type="InterPro" id="IPR046350">
    <property type="entry name" value="Cystatin_sf"/>
</dbReference>
<dbReference type="AlphaFoldDB" id="A0A2P6Q4M2"/>
<feature type="chain" id="PRO_5018732792" evidence="3">
    <location>
        <begin position="30"/>
        <end position="130"/>
    </location>
</feature>
<dbReference type="InterPro" id="IPR000010">
    <property type="entry name" value="Cystatin_dom"/>
</dbReference>
<reference evidence="5 6" key="1">
    <citation type="journal article" date="2018" name="Nat. Genet.">
        <title>The Rosa genome provides new insights in the design of modern roses.</title>
        <authorList>
            <person name="Bendahmane M."/>
        </authorList>
    </citation>
    <scope>NUCLEOTIDE SEQUENCE [LARGE SCALE GENOMIC DNA]</scope>
    <source>
        <strain evidence="6">cv. Old Blush</strain>
    </source>
</reference>
<keyword evidence="2" id="KW-0789">Thiol protease inhibitor</keyword>
<dbReference type="Pfam" id="PF16845">
    <property type="entry name" value="SQAPI"/>
    <property type="match status" value="1"/>
</dbReference>
<protein>
    <submittedName>
        <fullName evidence="5">Putative Cystatin domain-containing protein</fullName>
    </submittedName>
</protein>